<dbReference type="SUPFAM" id="SSF53474">
    <property type="entry name" value="alpha/beta-Hydrolases"/>
    <property type="match status" value="1"/>
</dbReference>
<gene>
    <name evidence="8" type="ORF">FOXB_01562</name>
</gene>
<dbReference type="InterPro" id="IPR029058">
    <property type="entry name" value="AB_hydrolase_fold"/>
</dbReference>
<dbReference type="InterPro" id="IPR018202">
    <property type="entry name" value="Ser_caboxypep_ser_AS"/>
</dbReference>
<keyword evidence="2 6" id="KW-0121">Carboxypeptidase</keyword>
<dbReference type="InterPro" id="IPR011333">
    <property type="entry name" value="SKP1/BTB/POZ_sf"/>
</dbReference>
<dbReference type="Gene3D" id="1.10.287.410">
    <property type="match status" value="1"/>
</dbReference>
<feature type="domain" description="BTB" evidence="7">
    <location>
        <begin position="41"/>
        <end position="108"/>
    </location>
</feature>
<dbReference type="Pfam" id="PF00450">
    <property type="entry name" value="Peptidase_S10"/>
    <property type="match status" value="1"/>
</dbReference>
<dbReference type="STRING" id="660025.F9F587"/>
<protein>
    <recommendedName>
        <fullName evidence="6">Carboxypeptidase</fullName>
        <ecNumber evidence="6">3.4.16.-</ecNumber>
    </recommendedName>
</protein>
<dbReference type="InterPro" id="IPR001563">
    <property type="entry name" value="Peptidase_S10"/>
</dbReference>
<comment type="similarity">
    <text evidence="1 6">Belongs to the peptidase S10 family.</text>
</comment>
<dbReference type="SUPFAM" id="SSF54695">
    <property type="entry name" value="POZ domain"/>
    <property type="match status" value="1"/>
</dbReference>
<name>F9F587_FUSOF</name>
<evidence type="ECO:0000259" key="7">
    <source>
        <dbReference type="PROSITE" id="PS50097"/>
    </source>
</evidence>
<dbReference type="CDD" id="cd18186">
    <property type="entry name" value="BTB_POZ_ZBTB_KLHL-like"/>
    <property type="match status" value="1"/>
</dbReference>
<keyword evidence="3 6" id="KW-0645">Protease</keyword>
<dbReference type="InterPro" id="IPR000210">
    <property type="entry name" value="BTB/POZ_dom"/>
</dbReference>
<dbReference type="PaxDb" id="5507-FOXG_16811P0"/>
<dbReference type="PRINTS" id="PR00724">
    <property type="entry name" value="CRBOXYPTASEC"/>
</dbReference>
<proteinExistence type="inferred from homology"/>
<dbReference type="Pfam" id="PF00651">
    <property type="entry name" value="BTB"/>
    <property type="match status" value="1"/>
</dbReference>
<reference evidence="8" key="1">
    <citation type="journal article" date="2012" name="Mol. Plant Microbe Interact.">
        <title>A highly conserved effector in Fusarium oxysporum is required for full virulence on Arabidopsis.</title>
        <authorList>
            <person name="Thatcher L.F."/>
            <person name="Gardiner D.M."/>
            <person name="Kazan K."/>
            <person name="Manners J."/>
        </authorList>
    </citation>
    <scope>NUCLEOTIDE SEQUENCE [LARGE SCALE GENOMIC DNA]</scope>
    <source>
        <strain evidence="8">Fo5176</strain>
    </source>
</reference>
<dbReference type="InterPro" id="IPR033124">
    <property type="entry name" value="Ser_caboxypep_his_AS"/>
</dbReference>
<keyword evidence="4 6" id="KW-0378">Hydrolase</keyword>
<evidence type="ECO:0000256" key="5">
    <source>
        <dbReference type="ARBA" id="ARBA00023180"/>
    </source>
</evidence>
<dbReference type="Gene3D" id="3.40.50.1820">
    <property type="entry name" value="alpha/beta hydrolase"/>
    <property type="match status" value="1"/>
</dbReference>
<evidence type="ECO:0000256" key="6">
    <source>
        <dbReference type="RuleBase" id="RU361156"/>
    </source>
</evidence>
<dbReference type="GO" id="GO:0004185">
    <property type="term" value="F:serine-type carboxypeptidase activity"/>
    <property type="evidence" value="ECO:0007669"/>
    <property type="project" value="UniProtKB-UniRule"/>
</dbReference>
<dbReference type="GO" id="GO:0000324">
    <property type="term" value="C:fungal-type vacuole"/>
    <property type="evidence" value="ECO:0007669"/>
    <property type="project" value="TreeGrafter"/>
</dbReference>
<dbReference type="Gene3D" id="3.30.710.10">
    <property type="entry name" value="Potassium Channel Kv1.1, Chain A"/>
    <property type="match status" value="1"/>
</dbReference>
<evidence type="ECO:0000256" key="1">
    <source>
        <dbReference type="ARBA" id="ARBA00009431"/>
    </source>
</evidence>
<comment type="caution">
    <text evidence="8">The sequence shown here is derived from an EMBL/GenBank/DDBJ whole genome shotgun (WGS) entry which is preliminary data.</text>
</comment>
<dbReference type="EMBL" id="AFQF01000504">
    <property type="protein sequence ID" value="EGU87876.1"/>
    <property type="molecule type" value="Genomic_DNA"/>
</dbReference>
<dbReference type="AlphaFoldDB" id="F9F587"/>
<organism evidence="8">
    <name type="scientific">Fusarium oxysporum (strain Fo5176)</name>
    <name type="common">Fusarium vascular wilt</name>
    <dbReference type="NCBI Taxonomy" id="660025"/>
    <lineage>
        <taxon>Eukaryota</taxon>
        <taxon>Fungi</taxon>
        <taxon>Dikarya</taxon>
        <taxon>Ascomycota</taxon>
        <taxon>Pezizomycotina</taxon>
        <taxon>Sordariomycetes</taxon>
        <taxon>Hypocreomycetidae</taxon>
        <taxon>Hypocreales</taxon>
        <taxon>Nectriaceae</taxon>
        <taxon>Fusarium</taxon>
        <taxon>Fusarium oxysporum species complex</taxon>
    </lineage>
</organism>
<sequence>MDYESRNFRKSLWQYESPLTPIYQNSLPILVYRARQNHEFTDFAFICGAARFPVHKVVVCSQSKVFHIACTGLFKESSTNEYDLSESSVDHVKWLVDFLYMGTYHMEFSKDSTLADHIYMFALGDMYSIEPLAQYAAEQFRIGISHAQKLEDVLPLIPQVYNSTPEHRQELREQVVKFMRCPVRGKKEAIESREWVDDMAEQCPDFIKDLLFSYLEWPDPPQIPLKDTDSPQASTFQVHQSSLFPEHTIRIREQVDDSICDARVKQYTGWLDVGNQHLFFWYFESKNAPKTDPLVLWLTGGPGGSSMLGLLQELGPCLINEHGNGTVHNPYGWNENANYIFVDQPAGVGFSYLDEGEPIPTNSFVAAESMHKFLQLFVGQVFPDLAHRPFHISGESYGGHYIPVLGATIVAQNNLYPKRPQVNLESVLIGNGYVSPLDTHFGYWETLCTTNPGVDKPVFNSTRCDIMAANLPRCLDLARVCYEHPDHAICSAAWKVCWDGVISWYDDESGAGGNRNRFDITAPCESHDDMCYKEAALIEKYLNTPKVFDALGVPSAVTNYSIASEDVAIAFTLGYDQEISTQSQILYLLNHDIDVLMYQGNLDLACNTAGNLRWSNSMPWKGQPEYVAQRPKSWGVGGDEFGWYKEVKIKMGDDDKKTTFSFATVDGAGHMVPQGKPKEALELVNRWLKKRTFSK</sequence>
<dbReference type="PROSITE" id="PS00560">
    <property type="entry name" value="CARBOXYPEPT_SER_HIS"/>
    <property type="match status" value="1"/>
</dbReference>
<dbReference type="PANTHER" id="PTHR11802:SF432">
    <property type="entry name" value="Y, PUTATIVE-RELATED"/>
    <property type="match status" value="1"/>
</dbReference>
<evidence type="ECO:0000256" key="3">
    <source>
        <dbReference type="ARBA" id="ARBA00022670"/>
    </source>
</evidence>
<evidence type="ECO:0000256" key="4">
    <source>
        <dbReference type="ARBA" id="ARBA00022801"/>
    </source>
</evidence>
<dbReference type="EC" id="3.4.16.-" evidence="6"/>
<dbReference type="PROSITE" id="PS00131">
    <property type="entry name" value="CARBOXYPEPT_SER_SER"/>
    <property type="match status" value="1"/>
</dbReference>
<dbReference type="PROSITE" id="PS50097">
    <property type="entry name" value="BTB"/>
    <property type="match status" value="1"/>
</dbReference>
<keyword evidence="5" id="KW-0325">Glycoprotein</keyword>
<accession>F9F587</accession>
<dbReference type="PANTHER" id="PTHR11802">
    <property type="entry name" value="SERINE PROTEASE FAMILY S10 SERINE CARBOXYPEPTIDASE"/>
    <property type="match status" value="1"/>
</dbReference>
<evidence type="ECO:0000256" key="2">
    <source>
        <dbReference type="ARBA" id="ARBA00022645"/>
    </source>
</evidence>
<evidence type="ECO:0000313" key="8">
    <source>
        <dbReference type="EMBL" id="EGU87876.1"/>
    </source>
</evidence>
<dbReference type="OrthoDB" id="443318at2759"/>
<dbReference type="GO" id="GO:0006508">
    <property type="term" value="P:proteolysis"/>
    <property type="evidence" value="ECO:0007669"/>
    <property type="project" value="UniProtKB-KW"/>
</dbReference>